<proteinExistence type="predicted"/>
<dbReference type="Proteomes" id="UP001642483">
    <property type="component" value="Unassembled WGS sequence"/>
</dbReference>
<reference evidence="1 2" key="1">
    <citation type="submission" date="2024-02" db="EMBL/GenBank/DDBJ databases">
        <authorList>
            <person name="Daric V."/>
            <person name="Darras S."/>
        </authorList>
    </citation>
    <scope>NUCLEOTIDE SEQUENCE [LARGE SCALE GENOMIC DNA]</scope>
</reference>
<sequence>MSTVSDSSADVQIDEITSVTEMIPDSPDSPVQQSSPAPYVPIVRPGEQGAPAPMPQSADLADIQATVLQPVHRLFRPFKTTVTMPTLAVPAPPTTSAEDLLLWFQQLDELFQLVPDFEFMSKILTMVAATPAFHMAPLMKYISNGVTDKTREYEQFKQFLHARLILEIPSNITFYKLELLCETPPEPQNLSHRREVIDICNTLPRSLQEKARKASENTSPLFVINKLAKGKKRAHENRRRNGAIRGELSSADRTCFVTK</sequence>
<dbReference type="EMBL" id="CAWYQH010000057">
    <property type="protein sequence ID" value="CAK8678816.1"/>
    <property type="molecule type" value="Genomic_DNA"/>
</dbReference>
<gene>
    <name evidence="1" type="ORF">CVLEPA_LOCUS9096</name>
</gene>
<keyword evidence="2" id="KW-1185">Reference proteome</keyword>
<name>A0ABP0FJF0_CLALP</name>
<evidence type="ECO:0000313" key="2">
    <source>
        <dbReference type="Proteomes" id="UP001642483"/>
    </source>
</evidence>
<accession>A0ABP0FJF0</accession>
<comment type="caution">
    <text evidence="1">The sequence shown here is derived from an EMBL/GenBank/DDBJ whole genome shotgun (WGS) entry which is preliminary data.</text>
</comment>
<organism evidence="1 2">
    <name type="scientific">Clavelina lepadiformis</name>
    <name type="common">Light-bulb sea squirt</name>
    <name type="synonym">Ascidia lepadiformis</name>
    <dbReference type="NCBI Taxonomy" id="159417"/>
    <lineage>
        <taxon>Eukaryota</taxon>
        <taxon>Metazoa</taxon>
        <taxon>Chordata</taxon>
        <taxon>Tunicata</taxon>
        <taxon>Ascidiacea</taxon>
        <taxon>Aplousobranchia</taxon>
        <taxon>Clavelinidae</taxon>
        <taxon>Clavelina</taxon>
    </lineage>
</organism>
<protein>
    <recommendedName>
        <fullName evidence="3">Gag protein</fullName>
    </recommendedName>
</protein>
<evidence type="ECO:0008006" key="3">
    <source>
        <dbReference type="Google" id="ProtNLM"/>
    </source>
</evidence>
<evidence type="ECO:0000313" key="1">
    <source>
        <dbReference type="EMBL" id="CAK8678816.1"/>
    </source>
</evidence>